<evidence type="ECO:0000256" key="1">
    <source>
        <dbReference type="SAM" id="Phobius"/>
    </source>
</evidence>
<keyword evidence="1" id="KW-1133">Transmembrane helix</keyword>
<dbReference type="HOGENOM" id="CLU_2390702_0_0_1"/>
<keyword evidence="1" id="KW-0472">Membrane</keyword>
<keyword evidence="1" id="KW-0812">Transmembrane</keyword>
<evidence type="ECO:0000313" key="2">
    <source>
        <dbReference type="EnsemblProtists" id="HpaP809669"/>
    </source>
</evidence>
<name>M4BT84_HYAAE</name>
<dbReference type="VEuPathDB" id="FungiDB:HpaG809669"/>
<dbReference type="Proteomes" id="UP000011713">
    <property type="component" value="Unassembled WGS sequence"/>
</dbReference>
<reference evidence="2" key="2">
    <citation type="submission" date="2015-06" db="UniProtKB">
        <authorList>
            <consortium name="EnsemblProtists"/>
        </authorList>
    </citation>
    <scope>IDENTIFICATION</scope>
    <source>
        <strain evidence="2">Emoy2</strain>
    </source>
</reference>
<accession>M4BT84</accession>
<reference evidence="3" key="1">
    <citation type="journal article" date="2010" name="Science">
        <title>Signatures of adaptation to obligate biotrophy in the Hyaloperonospora arabidopsidis genome.</title>
        <authorList>
            <person name="Baxter L."/>
            <person name="Tripathy S."/>
            <person name="Ishaque N."/>
            <person name="Boot N."/>
            <person name="Cabral A."/>
            <person name="Kemen E."/>
            <person name="Thines M."/>
            <person name="Ah-Fong A."/>
            <person name="Anderson R."/>
            <person name="Badejoko W."/>
            <person name="Bittner-Eddy P."/>
            <person name="Boore J.L."/>
            <person name="Chibucos M.C."/>
            <person name="Coates M."/>
            <person name="Dehal P."/>
            <person name="Delehaunty K."/>
            <person name="Dong S."/>
            <person name="Downton P."/>
            <person name="Dumas B."/>
            <person name="Fabro G."/>
            <person name="Fronick C."/>
            <person name="Fuerstenberg S.I."/>
            <person name="Fulton L."/>
            <person name="Gaulin E."/>
            <person name="Govers F."/>
            <person name="Hughes L."/>
            <person name="Humphray S."/>
            <person name="Jiang R.H."/>
            <person name="Judelson H."/>
            <person name="Kamoun S."/>
            <person name="Kyung K."/>
            <person name="Meijer H."/>
            <person name="Minx P."/>
            <person name="Morris P."/>
            <person name="Nelson J."/>
            <person name="Phuntumart V."/>
            <person name="Qutob D."/>
            <person name="Rehmany A."/>
            <person name="Rougon-Cardoso A."/>
            <person name="Ryden P."/>
            <person name="Torto-Alalibo T."/>
            <person name="Studholme D."/>
            <person name="Wang Y."/>
            <person name="Win J."/>
            <person name="Wood J."/>
            <person name="Clifton S.W."/>
            <person name="Rogers J."/>
            <person name="Van den Ackerveken G."/>
            <person name="Jones J.D."/>
            <person name="McDowell J.M."/>
            <person name="Beynon J."/>
            <person name="Tyler B.M."/>
        </authorList>
    </citation>
    <scope>NUCLEOTIDE SEQUENCE [LARGE SCALE GENOMIC DNA]</scope>
    <source>
        <strain evidence="3">Emoy2</strain>
    </source>
</reference>
<keyword evidence="3" id="KW-1185">Reference proteome</keyword>
<protein>
    <submittedName>
        <fullName evidence="2">Uncharacterized protein</fullName>
    </submittedName>
</protein>
<feature type="transmembrane region" description="Helical" evidence="1">
    <location>
        <begin position="73"/>
        <end position="93"/>
    </location>
</feature>
<dbReference type="AlphaFoldDB" id="M4BT84"/>
<dbReference type="EnsemblProtists" id="HpaT809669">
    <property type="protein sequence ID" value="HpaP809669"/>
    <property type="gene ID" value="HpaG809669"/>
</dbReference>
<organism evidence="2 3">
    <name type="scientific">Hyaloperonospora arabidopsidis (strain Emoy2)</name>
    <name type="common">Downy mildew agent</name>
    <name type="synonym">Peronospora arabidopsidis</name>
    <dbReference type="NCBI Taxonomy" id="559515"/>
    <lineage>
        <taxon>Eukaryota</taxon>
        <taxon>Sar</taxon>
        <taxon>Stramenopiles</taxon>
        <taxon>Oomycota</taxon>
        <taxon>Peronosporomycetes</taxon>
        <taxon>Peronosporales</taxon>
        <taxon>Peronosporaceae</taxon>
        <taxon>Hyaloperonospora</taxon>
    </lineage>
</organism>
<proteinExistence type="predicted"/>
<dbReference type="InParanoid" id="M4BT84"/>
<dbReference type="EMBL" id="JH597831">
    <property type="status" value="NOT_ANNOTATED_CDS"/>
    <property type="molecule type" value="Genomic_DNA"/>
</dbReference>
<evidence type="ECO:0000313" key="3">
    <source>
        <dbReference type="Proteomes" id="UP000011713"/>
    </source>
</evidence>
<sequence>MRTISYHETTGCMSEMTTSDKVMKKWKFNYIRHTAALAQSSPTQSPLLEDTNGSVSPVHTANSSRSCYMALRVLVKVIALVPLLVMLSVSGRIL</sequence>